<organism evidence="2 3">
    <name type="scientific">Marinisporobacter balticus</name>
    <dbReference type="NCBI Taxonomy" id="2018667"/>
    <lineage>
        <taxon>Bacteria</taxon>
        <taxon>Bacillati</taxon>
        <taxon>Bacillota</taxon>
        <taxon>Clostridia</taxon>
        <taxon>Peptostreptococcales</taxon>
        <taxon>Thermotaleaceae</taxon>
        <taxon>Marinisporobacter</taxon>
    </lineage>
</organism>
<dbReference type="Proteomes" id="UP000294919">
    <property type="component" value="Unassembled WGS sequence"/>
</dbReference>
<name>A0A4V2SCL4_9FIRM</name>
<keyword evidence="3" id="KW-1185">Reference proteome</keyword>
<keyword evidence="1" id="KW-0472">Membrane</keyword>
<protein>
    <submittedName>
        <fullName evidence="2">Uncharacterized protein</fullName>
    </submittedName>
</protein>
<dbReference type="EMBL" id="SLWV01000001">
    <property type="protein sequence ID" value="TCO79830.1"/>
    <property type="molecule type" value="Genomic_DNA"/>
</dbReference>
<dbReference type="AlphaFoldDB" id="A0A4V2SCL4"/>
<reference evidence="2 3" key="1">
    <citation type="submission" date="2019-03" db="EMBL/GenBank/DDBJ databases">
        <title>Genomic Encyclopedia of Type Strains, Phase IV (KMG-IV): sequencing the most valuable type-strain genomes for metagenomic binning, comparative biology and taxonomic classification.</title>
        <authorList>
            <person name="Goeker M."/>
        </authorList>
    </citation>
    <scope>NUCLEOTIDE SEQUENCE [LARGE SCALE GENOMIC DNA]</scope>
    <source>
        <strain evidence="2 3">DSM 102940</strain>
    </source>
</reference>
<gene>
    <name evidence="2" type="ORF">EV214_10161</name>
</gene>
<keyword evidence="1" id="KW-1133">Transmembrane helix</keyword>
<sequence>MGKQFGIFIKILLILIIFSILLPRFIDHLINMYMIEEKNTRPRGNSTFVSSAYIETNKLKENFLESIKSFMK</sequence>
<feature type="transmembrane region" description="Helical" evidence="1">
    <location>
        <begin position="6"/>
        <end position="26"/>
    </location>
</feature>
<keyword evidence="1" id="KW-0812">Transmembrane</keyword>
<accession>A0A4V2SCL4</accession>
<comment type="caution">
    <text evidence="2">The sequence shown here is derived from an EMBL/GenBank/DDBJ whole genome shotgun (WGS) entry which is preliminary data.</text>
</comment>
<proteinExistence type="predicted"/>
<dbReference type="OrthoDB" id="1958087at2"/>
<evidence type="ECO:0000256" key="1">
    <source>
        <dbReference type="SAM" id="Phobius"/>
    </source>
</evidence>
<evidence type="ECO:0000313" key="2">
    <source>
        <dbReference type="EMBL" id="TCO79830.1"/>
    </source>
</evidence>
<evidence type="ECO:0000313" key="3">
    <source>
        <dbReference type="Proteomes" id="UP000294919"/>
    </source>
</evidence>
<dbReference type="RefSeq" id="WP_132241531.1">
    <property type="nucleotide sequence ID" value="NZ_SLWV01000001.1"/>
</dbReference>